<feature type="domain" description="Retrotransposon Copia-like N-terminal" evidence="2">
    <location>
        <begin position="17"/>
        <end position="61"/>
    </location>
</feature>
<dbReference type="EnsemblPlants" id="AUR62014673-RA">
    <property type="protein sequence ID" value="AUR62014673-RA:cds"/>
    <property type="gene ID" value="AUR62014673"/>
</dbReference>
<evidence type="ECO:0000259" key="2">
    <source>
        <dbReference type="Pfam" id="PF14244"/>
    </source>
</evidence>
<dbReference type="PANTHER" id="PTHR37610:SF40">
    <property type="entry name" value="OS01G0909600 PROTEIN"/>
    <property type="match status" value="1"/>
</dbReference>
<evidence type="ECO:0000259" key="4">
    <source>
        <dbReference type="Pfam" id="PF25597"/>
    </source>
</evidence>
<organism evidence="5 6">
    <name type="scientific">Chenopodium quinoa</name>
    <name type="common">Quinoa</name>
    <dbReference type="NCBI Taxonomy" id="63459"/>
    <lineage>
        <taxon>Eukaryota</taxon>
        <taxon>Viridiplantae</taxon>
        <taxon>Streptophyta</taxon>
        <taxon>Embryophyta</taxon>
        <taxon>Tracheophyta</taxon>
        <taxon>Spermatophyta</taxon>
        <taxon>Magnoliopsida</taxon>
        <taxon>eudicotyledons</taxon>
        <taxon>Gunneridae</taxon>
        <taxon>Pentapetalae</taxon>
        <taxon>Caryophyllales</taxon>
        <taxon>Chenopodiaceae</taxon>
        <taxon>Chenopodioideae</taxon>
        <taxon>Atripliceae</taxon>
        <taxon>Chenopodium</taxon>
    </lineage>
</organism>
<dbReference type="InterPro" id="IPR029472">
    <property type="entry name" value="Copia-like_N"/>
</dbReference>
<dbReference type="Pfam" id="PF22936">
    <property type="entry name" value="Pol_BBD"/>
    <property type="match status" value="1"/>
</dbReference>
<dbReference type="InterPro" id="IPR054722">
    <property type="entry name" value="PolX-like_BBD"/>
</dbReference>
<dbReference type="Pfam" id="PF03732">
    <property type="entry name" value="Retrotrans_gag"/>
    <property type="match status" value="1"/>
</dbReference>
<dbReference type="Gramene" id="AUR62014673-RA">
    <property type="protein sequence ID" value="AUR62014673-RA:cds"/>
    <property type="gene ID" value="AUR62014673"/>
</dbReference>
<evidence type="ECO:0000313" key="6">
    <source>
        <dbReference type="Proteomes" id="UP000596660"/>
    </source>
</evidence>
<sequence>MEGKQVIPYADPYYLGNSDNSNTPLGTIVFNGKNYVNWSRSVRMALGAKNKLGFIEGKIPKLNVSSDDYNQWIRNDCMIRCWLSASVTPQIAEQMLIVNSAREFWTELAERFGQSNAPQIYMLRKELNGLKQNNMSVSEYFGKLKARWDQLNSLEGMPECTCGIFNKCTCNVMKKLLERKEKKKVMDFLMGLNDGYDNQKENIIGMDPLPSVNRAHQMVLQVEKQKEISGLDEVGSEASALLAAKPFHGNKLNNRQNYKNNYQNDWFKNNPKGKTGVKYAANVSGTGQCIEDDPLESCEQGQFSNGEKPDSEMLNAVVQQVMKVMNQKQQGQASSSSNAVSMSNFAGMVSTSNACALYENVDKIGWLIDSGASDHMASDKKLFCDIRILRKHVNVGMPDGTIRNVKEMGTVKLNEHIILRNMLYIPEFKHNLLSDPSSREVVGYGEKSGGLYRLKLDKNSERTEVRRNGAEKEENKANVMALLKWEIPFERLMKRKARYEHLKVIGCLCYASNRHRKGDKFIAKATRYVLIGYPSDQKGYKVFDLDSKQIFVSRDVYA</sequence>
<keyword evidence="6" id="KW-1185">Reference proteome</keyword>
<dbReference type="PANTHER" id="PTHR37610">
    <property type="entry name" value="CCHC-TYPE DOMAIN-CONTAINING PROTEIN"/>
    <property type="match status" value="1"/>
</dbReference>
<feature type="domain" description="Retroviral polymerase SH3-like" evidence="4">
    <location>
        <begin position="507"/>
        <end position="556"/>
    </location>
</feature>
<protein>
    <recommendedName>
        <fullName evidence="7">Retrotransposon Copia-like N-terminal domain-containing protein</fullName>
    </recommendedName>
</protein>
<dbReference type="InterPro" id="IPR057670">
    <property type="entry name" value="SH3_retrovirus"/>
</dbReference>
<dbReference type="Proteomes" id="UP000596660">
    <property type="component" value="Unplaced"/>
</dbReference>
<dbReference type="AlphaFoldDB" id="A0A803LL26"/>
<feature type="domain" description="Retrovirus-related Pol polyprotein from transposon TNT 1-94-like beta-barrel" evidence="3">
    <location>
        <begin position="366"/>
        <end position="434"/>
    </location>
</feature>
<evidence type="ECO:0000313" key="5">
    <source>
        <dbReference type="EnsemblPlants" id="AUR62014673-RA:cds"/>
    </source>
</evidence>
<evidence type="ECO:0000259" key="3">
    <source>
        <dbReference type="Pfam" id="PF22936"/>
    </source>
</evidence>
<evidence type="ECO:0008006" key="7">
    <source>
        <dbReference type="Google" id="ProtNLM"/>
    </source>
</evidence>
<name>A0A803LL26_CHEQI</name>
<accession>A0A803LL26</accession>
<feature type="domain" description="Retrotransposon gag" evidence="1">
    <location>
        <begin position="99"/>
        <end position="193"/>
    </location>
</feature>
<dbReference type="Pfam" id="PF25597">
    <property type="entry name" value="SH3_retrovirus"/>
    <property type="match status" value="1"/>
</dbReference>
<dbReference type="InterPro" id="IPR005162">
    <property type="entry name" value="Retrotrans_gag_dom"/>
</dbReference>
<reference evidence="5" key="2">
    <citation type="submission" date="2021-03" db="UniProtKB">
        <authorList>
            <consortium name="EnsemblPlants"/>
        </authorList>
    </citation>
    <scope>IDENTIFICATION</scope>
</reference>
<evidence type="ECO:0000259" key="1">
    <source>
        <dbReference type="Pfam" id="PF03732"/>
    </source>
</evidence>
<proteinExistence type="predicted"/>
<dbReference type="Pfam" id="PF14244">
    <property type="entry name" value="Retrotran_gag_3"/>
    <property type="match status" value="1"/>
</dbReference>
<reference evidence="5" key="1">
    <citation type="journal article" date="2017" name="Nature">
        <title>The genome of Chenopodium quinoa.</title>
        <authorList>
            <person name="Jarvis D.E."/>
            <person name="Ho Y.S."/>
            <person name="Lightfoot D.J."/>
            <person name="Schmoeckel S.M."/>
            <person name="Li B."/>
            <person name="Borm T.J.A."/>
            <person name="Ohyanagi H."/>
            <person name="Mineta K."/>
            <person name="Michell C.T."/>
            <person name="Saber N."/>
            <person name="Kharbatia N.M."/>
            <person name="Rupper R.R."/>
            <person name="Sharp A.R."/>
            <person name="Dally N."/>
            <person name="Boughton B.A."/>
            <person name="Woo Y.H."/>
            <person name="Gao G."/>
            <person name="Schijlen E.G.W.M."/>
            <person name="Guo X."/>
            <person name="Momin A.A."/>
            <person name="Negrao S."/>
            <person name="Al-Babili S."/>
            <person name="Gehring C."/>
            <person name="Roessner U."/>
            <person name="Jung C."/>
            <person name="Murphy K."/>
            <person name="Arold S.T."/>
            <person name="Gojobori T."/>
            <person name="van der Linden C.G."/>
            <person name="van Loo E.N."/>
            <person name="Jellen E.N."/>
            <person name="Maughan P.J."/>
            <person name="Tester M."/>
        </authorList>
    </citation>
    <scope>NUCLEOTIDE SEQUENCE [LARGE SCALE GENOMIC DNA]</scope>
    <source>
        <strain evidence="5">cv. PI 614886</strain>
    </source>
</reference>